<dbReference type="Proteomes" id="UP001487740">
    <property type="component" value="Unassembled WGS sequence"/>
</dbReference>
<feature type="compositionally biased region" description="Low complexity" evidence="1">
    <location>
        <begin position="63"/>
        <end position="83"/>
    </location>
</feature>
<evidence type="ECO:0000313" key="3">
    <source>
        <dbReference type="Proteomes" id="UP001487740"/>
    </source>
</evidence>
<gene>
    <name evidence="2" type="ORF">O3P69_020022</name>
</gene>
<organism evidence="2 3">
    <name type="scientific">Scylla paramamosain</name>
    <name type="common">Mud crab</name>
    <dbReference type="NCBI Taxonomy" id="85552"/>
    <lineage>
        <taxon>Eukaryota</taxon>
        <taxon>Metazoa</taxon>
        <taxon>Ecdysozoa</taxon>
        <taxon>Arthropoda</taxon>
        <taxon>Crustacea</taxon>
        <taxon>Multicrustacea</taxon>
        <taxon>Malacostraca</taxon>
        <taxon>Eumalacostraca</taxon>
        <taxon>Eucarida</taxon>
        <taxon>Decapoda</taxon>
        <taxon>Pleocyemata</taxon>
        <taxon>Brachyura</taxon>
        <taxon>Eubrachyura</taxon>
        <taxon>Portunoidea</taxon>
        <taxon>Portunidae</taxon>
        <taxon>Portuninae</taxon>
        <taxon>Scylla</taxon>
    </lineage>
</organism>
<keyword evidence="3" id="KW-1185">Reference proteome</keyword>
<feature type="compositionally biased region" description="Polar residues" evidence="1">
    <location>
        <begin position="129"/>
        <end position="139"/>
    </location>
</feature>
<reference evidence="2 3" key="1">
    <citation type="submission" date="2023-03" db="EMBL/GenBank/DDBJ databases">
        <title>High-quality genome of Scylla paramamosain provides insights in environmental adaptation.</title>
        <authorList>
            <person name="Zhang L."/>
        </authorList>
    </citation>
    <scope>NUCLEOTIDE SEQUENCE [LARGE SCALE GENOMIC DNA]</scope>
    <source>
        <strain evidence="2">LZ_2023a</strain>
        <tissue evidence="2">Muscle</tissue>
    </source>
</reference>
<sequence>MTSRLSAIKKVAARINKRNSTGQQTFQLRACHSLARLSATRRRRPLSQVGGKGEGLVLCDNAADASSSSFPHPSQASSPLSLPSSPPQDNSRSREAAGGTTTTTTTITTIPTTNNNKNTTTTTAVNPAAASSSPYQRPSSGLAARPC</sequence>
<evidence type="ECO:0000256" key="1">
    <source>
        <dbReference type="SAM" id="MobiDB-lite"/>
    </source>
</evidence>
<evidence type="ECO:0000313" key="2">
    <source>
        <dbReference type="EMBL" id="KAK8387811.1"/>
    </source>
</evidence>
<dbReference type="EMBL" id="JARAKH010000029">
    <property type="protein sequence ID" value="KAK8387811.1"/>
    <property type="molecule type" value="Genomic_DNA"/>
</dbReference>
<proteinExistence type="predicted"/>
<accession>A0AAW0TK93</accession>
<feature type="compositionally biased region" description="Low complexity" evidence="1">
    <location>
        <begin position="100"/>
        <end position="123"/>
    </location>
</feature>
<name>A0AAW0TK93_SCYPA</name>
<dbReference type="AlphaFoldDB" id="A0AAW0TK93"/>
<comment type="caution">
    <text evidence="2">The sequence shown here is derived from an EMBL/GenBank/DDBJ whole genome shotgun (WGS) entry which is preliminary data.</text>
</comment>
<protein>
    <submittedName>
        <fullName evidence="2">Uncharacterized protein</fullName>
    </submittedName>
</protein>
<feature type="region of interest" description="Disordered" evidence="1">
    <location>
        <begin position="63"/>
        <end position="147"/>
    </location>
</feature>